<gene>
    <name evidence="3" type="ORF">C1707_08000</name>
    <name evidence="4" type="ORF">CFHF_15900</name>
</gene>
<sequence length="220" mass="24050">MQLISLPASPYAARVRIALRAKDLDVEIAPPPPSWPLDRRFRYVSPTGRVPVLILDDGEAVWESAVILELLEELFPDAPTLLPADVLERARARQLVRVADLYLMPPMVALAAPQDPRETRRLVEQLADALAMLDDLLEDEGPYAVGGALSHADCALAPVLLAARVTGGRQDLDLIEALPRVSAYARSGSEDEHVAAVLAEMEDGMRRLTRVSAEPTDYQS</sequence>
<proteinExistence type="predicted"/>
<dbReference type="InterPro" id="IPR036282">
    <property type="entry name" value="Glutathione-S-Trfase_C_sf"/>
</dbReference>
<evidence type="ECO:0000313" key="4">
    <source>
        <dbReference type="EMBL" id="PLR11510.1"/>
    </source>
</evidence>
<dbReference type="PROSITE" id="PS50404">
    <property type="entry name" value="GST_NTER"/>
    <property type="match status" value="1"/>
</dbReference>
<dbReference type="InterPro" id="IPR010987">
    <property type="entry name" value="Glutathione-S-Trfase_C-like"/>
</dbReference>
<dbReference type="Gene3D" id="1.20.1050.10">
    <property type="match status" value="1"/>
</dbReference>
<dbReference type="InterPro" id="IPR040079">
    <property type="entry name" value="Glutathione_S-Trfase"/>
</dbReference>
<dbReference type="SFLD" id="SFLDG00358">
    <property type="entry name" value="Main_(cytGST)"/>
    <property type="match status" value="1"/>
</dbReference>
<evidence type="ECO:0000313" key="5">
    <source>
        <dbReference type="Proteomes" id="UP000234483"/>
    </source>
</evidence>
<dbReference type="KEGG" id="cfh:C1707_08000"/>
<dbReference type="EMBL" id="CP026100">
    <property type="protein sequence ID" value="AYV46201.1"/>
    <property type="molecule type" value="Genomic_DNA"/>
</dbReference>
<dbReference type="PANTHER" id="PTHR43968:SF6">
    <property type="entry name" value="GLUTATHIONE S-TRANSFERASE OMEGA"/>
    <property type="match status" value="1"/>
</dbReference>
<keyword evidence="6" id="KW-1185">Reference proteome</keyword>
<dbReference type="PROSITE" id="PS50405">
    <property type="entry name" value="GST_CTER"/>
    <property type="match status" value="1"/>
</dbReference>
<feature type="domain" description="GST C-terminal" evidence="2">
    <location>
        <begin position="85"/>
        <end position="211"/>
    </location>
</feature>
<dbReference type="Pfam" id="PF13410">
    <property type="entry name" value="GST_C_2"/>
    <property type="match status" value="1"/>
</dbReference>
<evidence type="ECO:0000259" key="2">
    <source>
        <dbReference type="PROSITE" id="PS50405"/>
    </source>
</evidence>
<name>A0A2N5CRC7_9CAUL</name>
<dbReference type="InterPro" id="IPR004045">
    <property type="entry name" value="Glutathione_S-Trfase_N"/>
</dbReference>
<dbReference type="GO" id="GO:0005737">
    <property type="term" value="C:cytoplasm"/>
    <property type="evidence" value="ECO:0007669"/>
    <property type="project" value="TreeGrafter"/>
</dbReference>
<dbReference type="AlphaFoldDB" id="A0A2N5CRC7"/>
<dbReference type="SUPFAM" id="SSF52833">
    <property type="entry name" value="Thioredoxin-like"/>
    <property type="match status" value="1"/>
</dbReference>
<feature type="domain" description="GST N-terminal" evidence="1">
    <location>
        <begin position="1"/>
        <end position="79"/>
    </location>
</feature>
<organism evidence="4 5">
    <name type="scientific">Caulobacter flavus</name>
    <dbReference type="NCBI Taxonomy" id="1679497"/>
    <lineage>
        <taxon>Bacteria</taxon>
        <taxon>Pseudomonadati</taxon>
        <taxon>Pseudomonadota</taxon>
        <taxon>Alphaproteobacteria</taxon>
        <taxon>Caulobacterales</taxon>
        <taxon>Caulobacteraceae</taxon>
        <taxon>Caulobacter</taxon>
    </lineage>
</organism>
<dbReference type="InterPro" id="IPR036249">
    <property type="entry name" value="Thioredoxin-like_sf"/>
</dbReference>
<evidence type="ECO:0000259" key="1">
    <source>
        <dbReference type="PROSITE" id="PS50404"/>
    </source>
</evidence>
<dbReference type="RefSeq" id="WP_101713975.1">
    <property type="nucleotide sequence ID" value="NZ_CP026100.1"/>
</dbReference>
<dbReference type="Pfam" id="PF13417">
    <property type="entry name" value="GST_N_3"/>
    <property type="match status" value="1"/>
</dbReference>
<dbReference type="OrthoDB" id="9795329at2"/>
<dbReference type="CDD" id="cd00299">
    <property type="entry name" value="GST_C_family"/>
    <property type="match status" value="1"/>
</dbReference>
<dbReference type="EMBL" id="PJRQ01000034">
    <property type="protein sequence ID" value="PLR11510.1"/>
    <property type="molecule type" value="Genomic_DNA"/>
</dbReference>
<reference evidence="4 5" key="1">
    <citation type="submission" date="2017-12" db="EMBL/GenBank/DDBJ databases">
        <title>The genome sequence of Caulobacter flavus CGMCC1 15093.</title>
        <authorList>
            <person name="Gao J."/>
            <person name="Mao X."/>
            <person name="Sun J."/>
        </authorList>
    </citation>
    <scope>NUCLEOTIDE SEQUENCE [LARGE SCALE GENOMIC DNA]</scope>
    <source>
        <strain evidence="4 5">CGMCC1 15093</strain>
    </source>
</reference>
<protein>
    <recommendedName>
        <fullName evidence="7">Glutathione S-transferase family protein</fullName>
    </recommendedName>
</protein>
<dbReference type="CDD" id="cd00570">
    <property type="entry name" value="GST_N_family"/>
    <property type="match status" value="1"/>
</dbReference>
<reference evidence="3 6" key="2">
    <citation type="submission" date="2018-01" db="EMBL/GenBank/DDBJ databases">
        <title>Complete genome sequence of Caulobacter flavus RHGG3.</title>
        <authorList>
            <person name="Yang E."/>
        </authorList>
    </citation>
    <scope>NUCLEOTIDE SEQUENCE [LARGE SCALE GENOMIC DNA]</scope>
    <source>
        <strain evidence="3 6">RHGG3</strain>
    </source>
</reference>
<dbReference type="SUPFAM" id="SSF47616">
    <property type="entry name" value="GST C-terminal domain-like"/>
    <property type="match status" value="1"/>
</dbReference>
<dbReference type="Gene3D" id="3.40.30.10">
    <property type="entry name" value="Glutaredoxin"/>
    <property type="match status" value="1"/>
</dbReference>
<evidence type="ECO:0000313" key="6">
    <source>
        <dbReference type="Proteomes" id="UP000281192"/>
    </source>
</evidence>
<accession>A0A2N5CRC7</accession>
<dbReference type="Proteomes" id="UP000234483">
    <property type="component" value="Unassembled WGS sequence"/>
</dbReference>
<dbReference type="Proteomes" id="UP000281192">
    <property type="component" value="Chromosome"/>
</dbReference>
<dbReference type="PANTHER" id="PTHR43968">
    <property type="match status" value="1"/>
</dbReference>
<dbReference type="SFLD" id="SFLDS00019">
    <property type="entry name" value="Glutathione_Transferase_(cytos"/>
    <property type="match status" value="1"/>
</dbReference>
<evidence type="ECO:0000313" key="3">
    <source>
        <dbReference type="EMBL" id="AYV46201.1"/>
    </source>
</evidence>
<evidence type="ECO:0008006" key="7">
    <source>
        <dbReference type="Google" id="ProtNLM"/>
    </source>
</evidence>
<dbReference type="InterPro" id="IPR050983">
    <property type="entry name" value="GST_Omega/HSP26"/>
</dbReference>